<name>A0A1N7TWZ9_9PSED</name>
<evidence type="ECO:0000313" key="1">
    <source>
        <dbReference type="EMBL" id="AIB34247.1"/>
    </source>
</evidence>
<dbReference type="Pfam" id="PF20289">
    <property type="entry name" value="MComp1"/>
    <property type="match status" value="1"/>
</dbReference>
<organism evidence="1 2">
    <name type="scientific">Pseudomonas simiae</name>
    <dbReference type="NCBI Taxonomy" id="321846"/>
    <lineage>
        <taxon>Bacteria</taxon>
        <taxon>Pseudomonadati</taxon>
        <taxon>Pseudomonadota</taxon>
        <taxon>Gammaproteobacteria</taxon>
        <taxon>Pseudomonadales</taxon>
        <taxon>Pseudomonadaceae</taxon>
        <taxon>Pseudomonas</taxon>
    </lineage>
</organism>
<dbReference type="RefSeq" id="WP_038452541.1">
    <property type="nucleotide sequence ID" value="NZ_CP007637.1"/>
</dbReference>
<dbReference type="EMBL" id="CP007637">
    <property type="protein sequence ID" value="AIB34247.1"/>
    <property type="molecule type" value="Genomic_DNA"/>
</dbReference>
<proteinExistence type="predicted"/>
<dbReference type="InterPro" id="IPR046905">
    <property type="entry name" value="ABC-3C_MC1"/>
</dbReference>
<dbReference type="Proteomes" id="UP000027308">
    <property type="component" value="Chromosome"/>
</dbReference>
<evidence type="ECO:0000313" key="2">
    <source>
        <dbReference type="Proteomes" id="UP000027308"/>
    </source>
</evidence>
<accession>A0A1N7TWZ9</accession>
<reference evidence="1 2" key="1">
    <citation type="submission" date="2014-05" db="EMBL/GenBank/DDBJ databases">
        <title>Pseudomonas simiae WCS417.</title>
        <authorList>
            <person name="Berendsen R.L."/>
        </authorList>
    </citation>
    <scope>NUCLEOTIDE SEQUENCE [LARGE SCALE GENOMIC DNA]</scope>
    <source>
        <strain evidence="1 2">WCS417</strain>
    </source>
</reference>
<dbReference type="OrthoDB" id="1358409at2"/>
<protein>
    <submittedName>
        <fullName evidence="1">Uncharacterized protein</fullName>
    </submittedName>
</protein>
<dbReference type="AlphaFoldDB" id="A0A1N7TWZ9"/>
<gene>
    <name evidence="1" type="ORF">PS417_01435</name>
</gene>
<sequence length="239" mass="27583">MLSEHIDSIFLNNGYCKVPNNQNLDGYILSLFEPKEAPHREEYFVVIEAITQSAQATEYLLNEGADLLFNKFCSMENLKKSFAKNCTMIICCEAANTTRELTLQLEEDHYNFKKNVIIYTKGEITGLEQFCGSDHSFQKLSNELINNIINSDSGNEFRAFKEQTKNRNNHYSLLIKIIMKLPFISYQPKAKSLIDLEISIEKALTLEQRTIYNKLLLLDLNASEEKTEQLIFEAWNNIS</sequence>